<accession>A0A8J8NJB4</accession>
<keyword evidence="3" id="KW-1185">Reference proteome</keyword>
<dbReference type="AlphaFoldDB" id="A0A8J8NJB4"/>
<evidence type="ECO:0000313" key="2">
    <source>
        <dbReference type="EMBL" id="TNV76552.1"/>
    </source>
</evidence>
<proteinExistence type="predicted"/>
<comment type="caution">
    <text evidence="2">The sequence shown here is derived from an EMBL/GenBank/DDBJ whole genome shotgun (WGS) entry which is preliminary data.</text>
</comment>
<dbReference type="EMBL" id="RRYP01013374">
    <property type="protein sequence ID" value="TNV76552.1"/>
    <property type="molecule type" value="Genomic_DNA"/>
</dbReference>
<keyword evidence="1" id="KW-1133">Transmembrane helix</keyword>
<organism evidence="2 3">
    <name type="scientific">Halteria grandinella</name>
    <dbReference type="NCBI Taxonomy" id="5974"/>
    <lineage>
        <taxon>Eukaryota</taxon>
        <taxon>Sar</taxon>
        <taxon>Alveolata</taxon>
        <taxon>Ciliophora</taxon>
        <taxon>Intramacronucleata</taxon>
        <taxon>Spirotrichea</taxon>
        <taxon>Stichotrichia</taxon>
        <taxon>Sporadotrichida</taxon>
        <taxon>Halteriidae</taxon>
        <taxon>Halteria</taxon>
    </lineage>
</organism>
<feature type="transmembrane region" description="Helical" evidence="1">
    <location>
        <begin position="12"/>
        <end position="30"/>
    </location>
</feature>
<keyword evidence="1" id="KW-0812">Transmembrane</keyword>
<reference evidence="2" key="1">
    <citation type="submission" date="2019-06" db="EMBL/GenBank/DDBJ databases">
        <authorList>
            <person name="Zheng W."/>
        </authorList>
    </citation>
    <scope>NUCLEOTIDE SEQUENCE</scope>
    <source>
        <strain evidence="2">QDHG01</strain>
    </source>
</reference>
<evidence type="ECO:0000256" key="1">
    <source>
        <dbReference type="SAM" id="Phobius"/>
    </source>
</evidence>
<keyword evidence="1" id="KW-0472">Membrane</keyword>
<protein>
    <submittedName>
        <fullName evidence="2">Uncharacterized protein</fullName>
    </submittedName>
</protein>
<evidence type="ECO:0000313" key="3">
    <source>
        <dbReference type="Proteomes" id="UP000785679"/>
    </source>
</evidence>
<sequence length="124" mass="14847">MYGEIMQYPFNGIFFIYLLPNIITIPLMMTETFNLPEIAKQDRLVQTIDKMLSWILMIFPLFQITYFMALVFESEFNYWLSYAYNSNYLQWCTTLNHYALPILIATDIFTPVMHTIKVYSYAFL</sequence>
<name>A0A8J8NJB4_HALGN</name>
<gene>
    <name evidence="2" type="ORF">FGO68_gene12505</name>
</gene>
<feature type="transmembrane region" description="Helical" evidence="1">
    <location>
        <begin position="51"/>
        <end position="72"/>
    </location>
</feature>
<dbReference type="Proteomes" id="UP000785679">
    <property type="component" value="Unassembled WGS sequence"/>
</dbReference>